<dbReference type="PANTHER" id="PTHR43879">
    <property type="entry name" value="ABC TRANSPORTER PERMEASE PROTEIN"/>
    <property type="match status" value="1"/>
</dbReference>
<feature type="transmembrane region" description="Helical" evidence="5">
    <location>
        <begin position="18"/>
        <end position="39"/>
    </location>
</feature>
<dbReference type="PANTHER" id="PTHR43879:SF1">
    <property type="entry name" value="GLUCOSE IMPORT SYSTEM PERMEASE PROTEIN GLCU"/>
    <property type="match status" value="1"/>
</dbReference>
<comment type="similarity">
    <text evidence="5">Belongs to the binding-protein-dependent transport system permease family.</text>
</comment>
<dbReference type="PROSITE" id="PS50928">
    <property type="entry name" value="ABC_TM1"/>
    <property type="match status" value="1"/>
</dbReference>
<comment type="caution">
    <text evidence="7">The sequence shown here is derived from an EMBL/GenBank/DDBJ whole genome shotgun (WGS) entry which is preliminary data.</text>
</comment>
<sequence>MNDIVLGQRSLTDRLLRVALYGVLIGFMLFYLAPLYVMVVTSVKSLEEILAGGLMNLPKKLDFYGWSEAWNNACVGTECRGMAPFMWNSLIASTAATIIPTAIGALNGYALSLWRFKGSELFFGLLLFGAFIPFQIVLLPMASFLGWIGWSSSLVGLTFTYIVYGLPFTTLYFRNFFVSFPMDLVNAAKIDGIGYFRFFWRVALPSSVPIMIVSIIWQFTNTWNDFLFASTMTKLESATVMVALNNFVEVANGVKRYNVDMAAAIIAGLPTLAVYLVAGRYFLRGLMAGAVKG</sequence>
<proteinExistence type="inferred from homology"/>
<evidence type="ECO:0000259" key="6">
    <source>
        <dbReference type="PROSITE" id="PS50928"/>
    </source>
</evidence>
<keyword evidence="4 5" id="KW-0472">Membrane</keyword>
<feature type="transmembrane region" description="Helical" evidence="5">
    <location>
        <begin position="154"/>
        <end position="177"/>
    </location>
</feature>
<dbReference type="Proteomes" id="UP000436016">
    <property type="component" value="Unassembled WGS sequence"/>
</dbReference>
<comment type="subcellular location">
    <subcellularLocation>
        <location evidence="1 5">Cell membrane</location>
        <topology evidence="1 5">Multi-pass membrane protein</topology>
    </subcellularLocation>
</comment>
<name>A0A6B0TP36_9RHOB</name>
<dbReference type="EMBL" id="WUWG01000001">
    <property type="protein sequence ID" value="MXU64359.1"/>
    <property type="molecule type" value="Genomic_DNA"/>
</dbReference>
<protein>
    <submittedName>
        <fullName evidence="7">ABC transporter permease subunit</fullName>
    </submittedName>
</protein>
<feature type="transmembrane region" description="Helical" evidence="5">
    <location>
        <begin position="198"/>
        <end position="219"/>
    </location>
</feature>
<dbReference type="RefSeq" id="WP_160851641.1">
    <property type="nucleotide sequence ID" value="NZ_WUWG01000001.1"/>
</dbReference>
<dbReference type="CDD" id="cd06261">
    <property type="entry name" value="TM_PBP2"/>
    <property type="match status" value="1"/>
</dbReference>
<evidence type="ECO:0000313" key="7">
    <source>
        <dbReference type="EMBL" id="MXU64359.1"/>
    </source>
</evidence>
<keyword evidence="5" id="KW-0813">Transport</keyword>
<feature type="transmembrane region" description="Helical" evidence="5">
    <location>
        <begin position="261"/>
        <end position="283"/>
    </location>
</feature>
<evidence type="ECO:0000313" key="8">
    <source>
        <dbReference type="Proteomes" id="UP000436016"/>
    </source>
</evidence>
<evidence type="ECO:0000256" key="3">
    <source>
        <dbReference type="ARBA" id="ARBA00022989"/>
    </source>
</evidence>
<keyword evidence="2 5" id="KW-0812">Transmembrane</keyword>
<gene>
    <name evidence="7" type="ORF">GSH16_02785</name>
</gene>
<evidence type="ECO:0000256" key="1">
    <source>
        <dbReference type="ARBA" id="ARBA00004651"/>
    </source>
</evidence>
<feature type="transmembrane region" description="Helical" evidence="5">
    <location>
        <begin position="121"/>
        <end position="148"/>
    </location>
</feature>
<accession>A0A6B0TP36</accession>
<dbReference type="Gene3D" id="1.10.3720.10">
    <property type="entry name" value="MetI-like"/>
    <property type="match status" value="1"/>
</dbReference>
<evidence type="ECO:0000256" key="2">
    <source>
        <dbReference type="ARBA" id="ARBA00022692"/>
    </source>
</evidence>
<dbReference type="SUPFAM" id="SSF161098">
    <property type="entry name" value="MetI-like"/>
    <property type="match status" value="1"/>
</dbReference>
<dbReference type="GO" id="GO:0055085">
    <property type="term" value="P:transmembrane transport"/>
    <property type="evidence" value="ECO:0007669"/>
    <property type="project" value="InterPro"/>
</dbReference>
<dbReference type="InterPro" id="IPR035906">
    <property type="entry name" value="MetI-like_sf"/>
</dbReference>
<keyword evidence="3 5" id="KW-1133">Transmembrane helix</keyword>
<feature type="domain" description="ABC transmembrane type-1" evidence="6">
    <location>
        <begin position="86"/>
        <end position="278"/>
    </location>
</feature>
<evidence type="ECO:0000256" key="5">
    <source>
        <dbReference type="RuleBase" id="RU363032"/>
    </source>
</evidence>
<keyword evidence="8" id="KW-1185">Reference proteome</keyword>
<feature type="transmembrane region" description="Helical" evidence="5">
    <location>
        <begin position="90"/>
        <end position="109"/>
    </location>
</feature>
<dbReference type="Pfam" id="PF00528">
    <property type="entry name" value="BPD_transp_1"/>
    <property type="match status" value="1"/>
</dbReference>
<reference evidence="7 8" key="1">
    <citation type="submission" date="2019-12" db="EMBL/GenBank/DDBJ databases">
        <title>Strain KN286 was isolated from seawater, which was collected from Caroline Seamount in the tropical western Pacific.</title>
        <authorList>
            <person name="Wang Q."/>
        </authorList>
    </citation>
    <scope>NUCLEOTIDE SEQUENCE [LARGE SCALE GENOMIC DNA]</scope>
    <source>
        <strain evidence="7 8">KN286</strain>
    </source>
</reference>
<organism evidence="7 8">
    <name type="scientific">Oceanomicrobium pacificus</name>
    <dbReference type="NCBI Taxonomy" id="2692916"/>
    <lineage>
        <taxon>Bacteria</taxon>
        <taxon>Pseudomonadati</taxon>
        <taxon>Pseudomonadota</taxon>
        <taxon>Alphaproteobacteria</taxon>
        <taxon>Rhodobacterales</taxon>
        <taxon>Paracoccaceae</taxon>
        <taxon>Oceanomicrobium</taxon>
    </lineage>
</organism>
<dbReference type="AlphaFoldDB" id="A0A6B0TP36"/>
<dbReference type="GO" id="GO:0005886">
    <property type="term" value="C:plasma membrane"/>
    <property type="evidence" value="ECO:0007669"/>
    <property type="project" value="UniProtKB-SubCell"/>
</dbReference>
<dbReference type="InterPro" id="IPR000515">
    <property type="entry name" value="MetI-like"/>
</dbReference>
<evidence type="ECO:0000256" key="4">
    <source>
        <dbReference type="ARBA" id="ARBA00023136"/>
    </source>
</evidence>